<evidence type="ECO:0000313" key="4">
    <source>
        <dbReference type="EMBL" id="SDR20827.1"/>
    </source>
</evidence>
<keyword evidence="2" id="KW-0472">Membrane</keyword>
<keyword evidence="4" id="KW-0540">Nuclease</keyword>
<dbReference type="CDD" id="cd00085">
    <property type="entry name" value="HNHc"/>
    <property type="match status" value="1"/>
</dbReference>
<organism evidence="4 5">
    <name type="scientific">Tsukamurella pulmonis</name>
    <dbReference type="NCBI Taxonomy" id="47312"/>
    <lineage>
        <taxon>Bacteria</taxon>
        <taxon>Bacillati</taxon>
        <taxon>Actinomycetota</taxon>
        <taxon>Actinomycetes</taxon>
        <taxon>Mycobacteriales</taxon>
        <taxon>Tsukamurellaceae</taxon>
        <taxon>Tsukamurella</taxon>
    </lineage>
</organism>
<feature type="domain" description="HNH nuclease" evidence="3">
    <location>
        <begin position="273"/>
        <end position="329"/>
    </location>
</feature>
<evidence type="ECO:0000256" key="1">
    <source>
        <dbReference type="SAM" id="Coils"/>
    </source>
</evidence>
<dbReference type="AlphaFoldDB" id="A0A1H1H5V3"/>
<dbReference type="GO" id="GO:0008270">
    <property type="term" value="F:zinc ion binding"/>
    <property type="evidence" value="ECO:0007669"/>
    <property type="project" value="InterPro"/>
</dbReference>
<proteinExistence type="predicted"/>
<dbReference type="InterPro" id="IPR003615">
    <property type="entry name" value="HNH_nuc"/>
</dbReference>
<dbReference type="PANTHER" id="PTHR33877">
    <property type="entry name" value="SLL1193 PROTEIN"/>
    <property type="match status" value="1"/>
</dbReference>
<evidence type="ECO:0000256" key="2">
    <source>
        <dbReference type="SAM" id="Phobius"/>
    </source>
</evidence>
<evidence type="ECO:0000259" key="3">
    <source>
        <dbReference type="SMART" id="SM00507"/>
    </source>
</evidence>
<protein>
    <submittedName>
        <fullName evidence="4">HNH endonuclease</fullName>
    </submittedName>
</protein>
<feature type="transmembrane region" description="Helical" evidence="2">
    <location>
        <begin position="25"/>
        <end position="42"/>
    </location>
</feature>
<dbReference type="SMART" id="SM00507">
    <property type="entry name" value="HNHc"/>
    <property type="match status" value="1"/>
</dbReference>
<dbReference type="Pfam" id="PF01844">
    <property type="entry name" value="HNH"/>
    <property type="match status" value="1"/>
</dbReference>
<dbReference type="PANTHER" id="PTHR33877:SF1">
    <property type="entry name" value="TYPE IV METHYL-DIRECTED RESTRICTION ENZYME ECOKMCRA"/>
    <property type="match status" value="1"/>
</dbReference>
<name>A0A1H1H5V3_9ACTN</name>
<dbReference type="EMBL" id="FNLF01000002">
    <property type="protein sequence ID" value="SDR20827.1"/>
    <property type="molecule type" value="Genomic_DNA"/>
</dbReference>
<accession>A0A1H1H5V3</accession>
<keyword evidence="4" id="KW-0378">Hydrolase</keyword>
<dbReference type="GO" id="GO:0003676">
    <property type="term" value="F:nucleic acid binding"/>
    <property type="evidence" value="ECO:0007669"/>
    <property type="project" value="InterPro"/>
</dbReference>
<sequence>MPYLVALIIVIAIIAAVVKFILKLLPTLLAVAGAAAAVYVTYRAIRYMRMKRYFASEPFQAQKVRIAGVVNEHNEIASYVSEIRHSGSFQLGRSSTGQHAHLARFENTSRHQYQRDRNTADYGATNVHNCSLQVVRSASSDPLKYVMKYFSIKPDEEHLTAVEASGRDISRLENALANLQTREQQITQSFTPPAFILKHYADEFMKQVGVALSPIEVPYPRYVFEYVSAGGNSSQRTVVDMHGQTIDALIEMMAQRIRFRNSAAGQRALMTSSLRNSIKARDGYACRNCSASVAVEPSLLLEIDHIIPVSRGGMSTADNLQALCWRCNRSKSNKMPA</sequence>
<keyword evidence="4" id="KW-0255">Endonuclease</keyword>
<keyword evidence="1" id="KW-0175">Coiled coil</keyword>
<keyword evidence="5" id="KW-1185">Reference proteome</keyword>
<dbReference type="InterPro" id="IPR002711">
    <property type="entry name" value="HNH"/>
</dbReference>
<dbReference type="Gene3D" id="1.10.30.50">
    <property type="match status" value="1"/>
</dbReference>
<keyword evidence="2" id="KW-1133">Transmembrane helix</keyword>
<feature type="coiled-coil region" evidence="1">
    <location>
        <begin position="162"/>
        <end position="189"/>
    </location>
</feature>
<dbReference type="InterPro" id="IPR052892">
    <property type="entry name" value="NA-targeting_endonuclease"/>
</dbReference>
<reference evidence="5" key="1">
    <citation type="submission" date="2016-10" db="EMBL/GenBank/DDBJ databases">
        <authorList>
            <person name="Varghese N."/>
            <person name="Submissions S."/>
        </authorList>
    </citation>
    <scope>NUCLEOTIDE SEQUENCE [LARGE SCALE GENOMIC DNA]</scope>
    <source>
        <strain evidence="5">DSM 44142</strain>
    </source>
</reference>
<keyword evidence="2" id="KW-0812">Transmembrane</keyword>
<gene>
    <name evidence="4" type="ORF">SAMN04489765_3842</name>
</gene>
<dbReference type="GO" id="GO:0004519">
    <property type="term" value="F:endonuclease activity"/>
    <property type="evidence" value="ECO:0007669"/>
    <property type="project" value="UniProtKB-KW"/>
</dbReference>
<dbReference type="RefSeq" id="WP_082756255.1">
    <property type="nucleotide sequence ID" value="NZ_FNLF01000002.1"/>
</dbReference>
<dbReference type="Proteomes" id="UP000183053">
    <property type="component" value="Unassembled WGS sequence"/>
</dbReference>
<evidence type="ECO:0000313" key="5">
    <source>
        <dbReference type="Proteomes" id="UP000183053"/>
    </source>
</evidence>
<dbReference type="OrthoDB" id="4364653at2"/>